<accession>A0ABT4ACL4</accession>
<evidence type="ECO:0000313" key="4">
    <source>
        <dbReference type="Proteomes" id="UP001207654"/>
    </source>
</evidence>
<dbReference type="EMBL" id="JAPNKA010000001">
    <property type="protein sequence ID" value="MCY1079418.1"/>
    <property type="molecule type" value="Genomic_DNA"/>
</dbReference>
<protein>
    <submittedName>
        <fullName evidence="3">Transposase</fullName>
    </submittedName>
</protein>
<reference evidence="3 4" key="1">
    <citation type="submission" date="2022-11" db="EMBL/GenBank/DDBJ databases">
        <title>Minimal conservation of predation-associated metabolite biosynthetic gene clusters underscores biosynthetic potential of Myxococcota including descriptions for ten novel species: Archangium lansinium sp. nov., Myxococcus landrumus sp. nov., Nannocystis bai.</title>
        <authorList>
            <person name="Ahearne A."/>
            <person name="Stevens C."/>
            <person name="Phillips K."/>
        </authorList>
    </citation>
    <scope>NUCLEOTIDE SEQUENCE [LARGE SCALE GENOMIC DNA]</scope>
    <source>
        <strain evidence="3 4">MIWBW</strain>
    </source>
</reference>
<gene>
    <name evidence="3" type="ORF">OV287_33665</name>
</gene>
<keyword evidence="4" id="KW-1185">Reference proteome</keyword>
<organism evidence="3 4">
    <name type="scientific">Archangium lansingense</name>
    <dbReference type="NCBI Taxonomy" id="2995310"/>
    <lineage>
        <taxon>Bacteria</taxon>
        <taxon>Pseudomonadati</taxon>
        <taxon>Myxococcota</taxon>
        <taxon>Myxococcia</taxon>
        <taxon>Myxococcales</taxon>
        <taxon>Cystobacterineae</taxon>
        <taxon>Archangiaceae</taxon>
        <taxon>Archangium</taxon>
    </lineage>
</organism>
<feature type="domain" description="Transposase IS4-like" evidence="2">
    <location>
        <begin position="4"/>
        <end position="80"/>
    </location>
</feature>
<name>A0ABT4ACL4_9BACT</name>
<dbReference type="InterPro" id="IPR002559">
    <property type="entry name" value="Transposase_11"/>
</dbReference>
<comment type="caution">
    <text evidence="3">The sequence shown here is derived from an EMBL/GenBank/DDBJ whole genome shotgun (WGS) entry which is preliminary data.</text>
</comment>
<proteinExistence type="predicted"/>
<evidence type="ECO:0000313" key="3">
    <source>
        <dbReference type="EMBL" id="MCY1079418.1"/>
    </source>
</evidence>
<evidence type="ECO:0000259" key="2">
    <source>
        <dbReference type="Pfam" id="PF01609"/>
    </source>
</evidence>
<evidence type="ECO:0000256" key="1">
    <source>
        <dbReference type="SAM" id="MobiDB-lite"/>
    </source>
</evidence>
<dbReference type="Proteomes" id="UP001207654">
    <property type="component" value="Unassembled WGS sequence"/>
</dbReference>
<sequence length="99" mass="10749">MRPWRASTGSGKRGTKKSLLTDGRGAPVGVAVGGANTNDHKLMRSTVESMPVPRPAPAEGALQHPCVDKGYGYDEVRWVAEEFGFTLNLPPRKHHAWKA</sequence>
<feature type="compositionally biased region" description="Low complexity" evidence="1">
    <location>
        <begin position="23"/>
        <end position="35"/>
    </location>
</feature>
<dbReference type="Pfam" id="PF01609">
    <property type="entry name" value="DDE_Tnp_1"/>
    <property type="match status" value="1"/>
</dbReference>
<feature type="region of interest" description="Disordered" evidence="1">
    <location>
        <begin position="1"/>
        <end position="39"/>
    </location>
</feature>